<dbReference type="eggNOG" id="COG3832">
    <property type="taxonomic scope" value="Bacteria"/>
</dbReference>
<feature type="domain" description="Activator of Hsp90 ATPase homologue 1/2-like C-terminal" evidence="2">
    <location>
        <begin position="27"/>
        <end position="162"/>
    </location>
</feature>
<accession>A3VFE3</accession>
<dbReference type="AlphaFoldDB" id="A3VFE3"/>
<protein>
    <recommendedName>
        <fullName evidence="2">Activator of Hsp90 ATPase homologue 1/2-like C-terminal domain-containing protein</fullName>
    </recommendedName>
</protein>
<name>A3VFE3_9RHOB</name>
<dbReference type="RefSeq" id="WP_008331588.1">
    <property type="nucleotide sequence ID" value="NZ_CH902578.1"/>
</dbReference>
<evidence type="ECO:0000313" key="3">
    <source>
        <dbReference type="EMBL" id="EAQ13058.1"/>
    </source>
</evidence>
<dbReference type="Gene3D" id="3.30.530.20">
    <property type="match status" value="1"/>
</dbReference>
<comment type="similarity">
    <text evidence="1">Belongs to the AHA1 family.</text>
</comment>
<dbReference type="EMBL" id="AAMT01000006">
    <property type="protein sequence ID" value="EAQ13058.1"/>
    <property type="molecule type" value="Genomic_DNA"/>
</dbReference>
<comment type="caution">
    <text evidence="3">The sequence shown here is derived from an EMBL/GenBank/DDBJ whole genome shotgun (WGS) entry which is preliminary data.</text>
</comment>
<dbReference type="CDD" id="cd07814">
    <property type="entry name" value="SRPBCC_CalC_Aha1-like"/>
    <property type="match status" value="1"/>
</dbReference>
<evidence type="ECO:0000259" key="2">
    <source>
        <dbReference type="Pfam" id="PF08327"/>
    </source>
</evidence>
<keyword evidence="4" id="KW-1185">Reference proteome</keyword>
<dbReference type="Pfam" id="PF08327">
    <property type="entry name" value="AHSA1"/>
    <property type="match status" value="1"/>
</dbReference>
<evidence type="ECO:0000256" key="1">
    <source>
        <dbReference type="ARBA" id="ARBA00006817"/>
    </source>
</evidence>
<dbReference type="InterPro" id="IPR023393">
    <property type="entry name" value="START-like_dom_sf"/>
</dbReference>
<dbReference type="InterPro" id="IPR013538">
    <property type="entry name" value="ASHA1/2-like_C"/>
</dbReference>
<dbReference type="Proteomes" id="UP000002931">
    <property type="component" value="Unassembled WGS sequence"/>
</dbReference>
<reference evidence="3 4" key="1">
    <citation type="journal article" date="2010" name="J. Bacteriol.">
        <title>Genome sequences of Pelagibaca bermudensis HTCC2601T and Maritimibacter alkaliphilus HTCC2654T, the type strains of two marine Roseobacter genera.</title>
        <authorList>
            <person name="Thrash J.C."/>
            <person name="Cho J.C."/>
            <person name="Ferriera S."/>
            <person name="Johnson J."/>
            <person name="Vergin K.L."/>
            <person name="Giovannoni S.J."/>
        </authorList>
    </citation>
    <scope>NUCLEOTIDE SEQUENCE [LARGE SCALE GENOMIC DNA]</scope>
    <source>
        <strain evidence="3 4">HTCC2654</strain>
    </source>
</reference>
<evidence type="ECO:0000313" key="4">
    <source>
        <dbReference type="Proteomes" id="UP000002931"/>
    </source>
</evidence>
<proteinExistence type="inferred from homology"/>
<dbReference type="STRING" id="314271.RB2654_11188"/>
<gene>
    <name evidence="3" type="ORF">RB2654_11188</name>
</gene>
<dbReference type="SUPFAM" id="SSF55961">
    <property type="entry name" value="Bet v1-like"/>
    <property type="match status" value="1"/>
</dbReference>
<dbReference type="HOGENOM" id="CLU_108923_6_0_5"/>
<sequence length="167" mass="19126">MKSDLQFQFLADVPGHTLRIKREFAGPRDLIWDCYTKQELLEKWFAPKPLKTKTASMEFREGGHWHYAMYDDEGTEYWGWTDYIAIDPQERYTTRDAFSDATGAPNTDLPVADWVITFEEAGDRTIVRTVIDYGSPEGLQTVIDMGMEEGLGATYVTLDDLIEILKG</sequence>
<dbReference type="OrthoDB" id="9805228at2"/>
<organism evidence="3 4">
    <name type="scientific">Maritimibacter alkaliphilus HTCC2654</name>
    <dbReference type="NCBI Taxonomy" id="314271"/>
    <lineage>
        <taxon>Bacteria</taxon>
        <taxon>Pseudomonadati</taxon>
        <taxon>Pseudomonadota</taxon>
        <taxon>Alphaproteobacteria</taxon>
        <taxon>Rhodobacterales</taxon>
        <taxon>Roseobacteraceae</taxon>
        <taxon>Maritimibacter</taxon>
    </lineage>
</organism>